<feature type="binding site" evidence="4">
    <location>
        <position position="212"/>
    </location>
    <ligand>
        <name>Fe cation</name>
        <dbReference type="ChEBI" id="CHEBI:24875"/>
        <label>2</label>
    </ligand>
</feature>
<dbReference type="KEGG" id="sutt:SUTMEG_12230"/>
<evidence type="ECO:0000313" key="5">
    <source>
        <dbReference type="EMBL" id="BBF23332.1"/>
    </source>
</evidence>
<dbReference type="InterPro" id="IPR033909">
    <property type="entry name" value="RNR_small"/>
</dbReference>
<dbReference type="EMBL" id="AP018786">
    <property type="protein sequence ID" value="BBF23332.1"/>
    <property type="molecule type" value="Genomic_DNA"/>
</dbReference>
<dbReference type="PIRSF" id="PIRSF000355">
    <property type="entry name" value="NrdB"/>
    <property type="match status" value="1"/>
</dbReference>
<keyword evidence="2 4" id="KW-0479">Metal-binding</keyword>
<feature type="binding site" evidence="4">
    <location>
        <position position="87"/>
    </location>
    <ligand>
        <name>Fe cation</name>
        <dbReference type="ChEBI" id="CHEBI:24875"/>
        <label>1</label>
    </ligand>
</feature>
<gene>
    <name evidence="5" type="ORF">SUTMEG_12230</name>
</gene>
<accession>A0A2Z6IAC9</accession>
<dbReference type="InterPro" id="IPR000358">
    <property type="entry name" value="RNR_small_fam"/>
</dbReference>
<evidence type="ECO:0000256" key="3">
    <source>
        <dbReference type="PIRSR" id="PIRSR000355-1"/>
    </source>
</evidence>
<dbReference type="PANTHER" id="PTHR23409:SF18">
    <property type="entry name" value="RIBONUCLEOSIDE-DIPHOSPHATE REDUCTASE SUBUNIT M2"/>
    <property type="match status" value="1"/>
</dbReference>
<dbReference type="Proteomes" id="UP000271003">
    <property type="component" value="Chromosome"/>
</dbReference>
<dbReference type="CDD" id="cd01049">
    <property type="entry name" value="RNRR2"/>
    <property type="match status" value="1"/>
</dbReference>
<feature type="binding site" evidence="4">
    <location>
        <position position="215"/>
    </location>
    <ligand>
        <name>Fe cation</name>
        <dbReference type="ChEBI" id="CHEBI:24875"/>
        <label>2</label>
    </ligand>
</feature>
<name>A0A2Z6IAC9_9BURK</name>
<evidence type="ECO:0000256" key="1">
    <source>
        <dbReference type="ARBA" id="ARBA00009303"/>
    </source>
</evidence>
<comment type="similarity">
    <text evidence="1 2">Belongs to the ribonucleoside diphosphate reductase small chain family.</text>
</comment>
<dbReference type="GO" id="GO:0004748">
    <property type="term" value="F:ribonucleoside-diphosphate reductase activity, thioredoxin disulfide as acceptor"/>
    <property type="evidence" value="ECO:0007669"/>
    <property type="project" value="UniProtKB-EC"/>
</dbReference>
<keyword evidence="2 4" id="KW-0408">Iron</keyword>
<dbReference type="SUPFAM" id="SSF47240">
    <property type="entry name" value="Ferritin-like"/>
    <property type="match status" value="1"/>
</dbReference>
<evidence type="ECO:0000256" key="2">
    <source>
        <dbReference type="PIRNR" id="PIRNR000355"/>
    </source>
</evidence>
<dbReference type="RefSeq" id="WP_120176955.1">
    <property type="nucleotide sequence ID" value="NZ_AP018786.1"/>
</dbReference>
<comment type="catalytic activity">
    <reaction evidence="2">
        <text>a 2'-deoxyribonucleoside 5'-diphosphate + [thioredoxin]-disulfide + H2O = a ribonucleoside 5'-diphosphate + [thioredoxin]-dithiol</text>
        <dbReference type="Rhea" id="RHEA:23252"/>
        <dbReference type="Rhea" id="RHEA-COMP:10698"/>
        <dbReference type="Rhea" id="RHEA-COMP:10700"/>
        <dbReference type="ChEBI" id="CHEBI:15377"/>
        <dbReference type="ChEBI" id="CHEBI:29950"/>
        <dbReference type="ChEBI" id="CHEBI:50058"/>
        <dbReference type="ChEBI" id="CHEBI:57930"/>
        <dbReference type="ChEBI" id="CHEBI:73316"/>
        <dbReference type="EC" id="1.17.4.1"/>
    </reaction>
</comment>
<dbReference type="PANTHER" id="PTHR23409">
    <property type="entry name" value="RIBONUCLEOSIDE-DIPHOSPHATE REDUCTASE SMALL CHAIN"/>
    <property type="match status" value="1"/>
</dbReference>
<sequence>MTESAIDEKSVVRPAAAPEGEGLLSSRTYFKPFRYPWAYEAFMQSEQMHWLWTEVPMMEDVKDYQRKLTESEKDFLTKILRFFTQGDIDVSGAYVKSYLPRFGQPEVRMMLSSFAAREAVHIAAYSHLIETLGLPESIYNEFLQYEAMAAKHDFFNEVSENDEYGLAARIAAFSAFTEGMQLFSSFVMLLNFTRNGTMKGMGQIIAWSIADETLHTDSMTRLFREYVTENPHLWTDDLKRRIYSIAETMVELEDRFIDLAFGVSEMERLTREDVRAYIRYIADRRLTGLGLKKIFGSTKNPLPWVDAMLGVSHTNFFENRVVDYAKGALTGDWSEVWGSAKE</sequence>
<proteinExistence type="inferred from homology"/>
<evidence type="ECO:0000256" key="4">
    <source>
        <dbReference type="PIRSR" id="PIRSR000355-2"/>
    </source>
</evidence>
<feature type="binding site" evidence="4">
    <location>
        <position position="118"/>
    </location>
    <ligand>
        <name>Fe cation</name>
        <dbReference type="ChEBI" id="CHEBI:24875"/>
        <label>1</label>
    </ligand>
</feature>
<feature type="binding site" evidence="4">
    <location>
        <position position="121"/>
    </location>
    <ligand>
        <name>Fe cation</name>
        <dbReference type="ChEBI" id="CHEBI:24875"/>
        <label>1</label>
    </ligand>
</feature>
<evidence type="ECO:0000313" key="6">
    <source>
        <dbReference type="Proteomes" id="UP000271003"/>
    </source>
</evidence>
<protein>
    <recommendedName>
        <fullName evidence="2">Ribonucleoside-diphosphate reductase subunit beta</fullName>
        <ecNumber evidence="2">1.17.4.1</ecNumber>
    </recommendedName>
</protein>
<comment type="function">
    <text evidence="2">Provides the precursors necessary for DNA synthesis. Catalyzes the biosynthesis of deoxyribonucleotides from the corresponding ribonucleotides.</text>
</comment>
<keyword evidence="2" id="KW-0215">Deoxyribonucleotide synthesis</keyword>
<dbReference type="EC" id="1.17.4.1" evidence="2"/>
<reference evidence="5 6" key="1">
    <citation type="journal article" date="2018" name="Int. J. Syst. Evol. Microbiol.">
        <title>Mesosutterella multiformis gen. nov., sp. nov., a member of the family Sutterellaceae and Sutterella megalosphaeroides sp. nov., isolated from human faeces.</title>
        <authorList>
            <person name="Sakamoto M."/>
            <person name="Ikeyama N."/>
            <person name="Kunihiro T."/>
            <person name="Iino T."/>
            <person name="Yuki M."/>
            <person name="Ohkuma M."/>
        </authorList>
    </citation>
    <scope>NUCLEOTIDE SEQUENCE [LARGE SCALE GENOMIC DNA]</scope>
    <source>
        <strain evidence="5 6">6FBBBH3</strain>
    </source>
</reference>
<dbReference type="NCBIfam" id="NF007186">
    <property type="entry name" value="PRK09614.1-5"/>
    <property type="match status" value="1"/>
</dbReference>
<dbReference type="InterPro" id="IPR009078">
    <property type="entry name" value="Ferritin-like_SF"/>
</dbReference>
<dbReference type="AlphaFoldDB" id="A0A2Z6IAC9"/>
<organism evidence="5 6">
    <name type="scientific">Sutterella megalosphaeroides</name>
    <dbReference type="NCBI Taxonomy" id="2494234"/>
    <lineage>
        <taxon>Bacteria</taxon>
        <taxon>Pseudomonadati</taxon>
        <taxon>Pseudomonadota</taxon>
        <taxon>Betaproteobacteria</taxon>
        <taxon>Burkholderiales</taxon>
        <taxon>Sutterellaceae</taxon>
        <taxon>Sutterella</taxon>
    </lineage>
</organism>
<dbReference type="Pfam" id="PF00268">
    <property type="entry name" value="Ribonuc_red_sm"/>
    <property type="match status" value="1"/>
</dbReference>
<comment type="cofactor">
    <cofactor evidence="2 4">
        <name>Fe cation</name>
        <dbReference type="ChEBI" id="CHEBI:24875"/>
    </cofactor>
    <text evidence="2 4">Binds 2 iron ions per subunit.</text>
</comment>
<dbReference type="InterPro" id="IPR012348">
    <property type="entry name" value="RNR-like"/>
</dbReference>
<dbReference type="GO" id="GO:0046872">
    <property type="term" value="F:metal ion binding"/>
    <property type="evidence" value="ECO:0007669"/>
    <property type="project" value="UniProtKB-KW"/>
</dbReference>
<dbReference type="GO" id="GO:0009263">
    <property type="term" value="P:deoxyribonucleotide biosynthetic process"/>
    <property type="evidence" value="ECO:0007669"/>
    <property type="project" value="UniProtKB-KW"/>
</dbReference>
<keyword evidence="2" id="KW-0560">Oxidoreductase</keyword>
<dbReference type="OrthoDB" id="9766544at2"/>
<feature type="binding site" evidence="4">
    <location>
        <position position="178"/>
    </location>
    <ligand>
        <name>Fe cation</name>
        <dbReference type="ChEBI" id="CHEBI:24875"/>
        <label>2</label>
    </ligand>
</feature>
<keyword evidence="6" id="KW-1185">Reference proteome</keyword>
<dbReference type="UniPathway" id="UPA00326"/>
<dbReference type="Gene3D" id="1.10.620.20">
    <property type="entry name" value="Ribonucleotide Reductase, subunit A"/>
    <property type="match status" value="1"/>
</dbReference>
<feature type="binding site" evidence="4">
    <location>
        <position position="118"/>
    </location>
    <ligand>
        <name>Fe cation</name>
        <dbReference type="ChEBI" id="CHEBI:24875"/>
        <label>2</label>
    </ligand>
</feature>
<feature type="active site" evidence="3">
    <location>
        <position position="125"/>
    </location>
</feature>